<dbReference type="AlphaFoldDB" id="A0A6A3ISD3"/>
<dbReference type="EMBL" id="QXFT01002373">
    <property type="protein sequence ID" value="KAE9299335.1"/>
    <property type="molecule type" value="Genomic_DNA"/>
</dbReference>
<dbReference type="Proteomes" id="UP000434957">
    <property type="component" value="Unassembled WGS sequence"/>
</dbReference>
<gene>
    <name evidence="2" type="ORF">PR001_g22066</name>
    <name evidence="1" type="ORF">PR002_g22515</name>
    <name evidence="3" type="ORF">PR003_g23027</name>
</gene>
<sequence length="77" mass="8498">MNKSRLLSSWLACPTFARAPGCLLPTRDAICNVEGCMGTPRVNGYLSRVVHDIEHKTVLLYVRYACTGGSGRTFSYD</sequence>
<evidence type="ECO:0000313" key="6">
    <source>
        <dbReference type="Proteomes" id="UP000435112"/>
    </source>
</evidence>
<evidence type="ECO:0000313" key="4">
    <source>
        <dbReference type="Proteomes" id="UP000429607"/>
    </source>
</evidence>
<dbReference type="Proteomes" id="UP000435112">
    <property type="component" value="Unassembled WGS sequence"/>
</dbReference>
<protein>
    <submittedName>
        <fullName evidence="1">Uncharacterized protein</fullName>
    </submittedName>
</protein>
<evidence type="ECO:0000313" key="5">
    <source>
        <dbReference type="Proteomes" id="UP000434957"/>
    </source>
</evidence>
<evidence type="ECO:0000313" key="2">
    <source>
        <dbReference type="EMBL" id="KAE8988337.1"/>
    </source>
</evidence>
<organism evidence="1 6">
    <name type="scientific">Phytophthora rubi</name>
    <dbReference type="NCBI Taxonomy" id="129364"/>
    <lineage>
        <taxon>Eukaryota</taxon>
        <taxon>Sar</taxon>
        <taxon>Stramenopiles</taxon>
        <taxon>Oomycota</taxon>
        <taxon>Peronosporomycetes</taxon>
        <taxon>Peronosporales</taxon>
        <taxon>Peronosporaceae</taxon>
        <taxon>Phytophthora</taxon>
    </lineage>
</organism>
<name>A0A6A3ISD3_9STRA</name>
<keyword evidence="5" id="KW-1185">Reference proteome</keyword>
<dbReference type="OrthoDB" id="10649268at2759"/>
<evidence type="ECO:0000313" key="1">
    <source>
        <dbReference type="EMBL" id="KAE8985856.1"/>
    </source>
</evidence>
<comment type="caution">
    <text evidence="1">The sequence shown here is derived from an EMBL/GenBank/DDBJ whole genome shotgun (WGS) entry which is preliminary data.</text>
</comment>
<evidence type="ECO:0000313" key="3">
    <source>
        <dbReference type="EMBL" id="KAE9299335.1"/>
    </source>
</evidence>
<dbReference type="EMBL" id="QXFV01002403">
    <property type="protein sequence ID" value="KAE8988337.1"/>
    <property type="molecule type" value="Genomic_DNA"/>
</dbReference>
<reference evidence="4 6" key="1">
    <citation type="submission" date="2018-09" db="EMBL/GenBank/DDBJ databases">
        <title>Genomic investigation of the strawberry pathogen Phytophthora fragariae indicates pathogenicity is determined by transcriptional variation in three key races.</title>
        <authorList>
            <person name="Adams T.M."/>
            <person name="Armitage A.D."/>
            <person name="Sobczyk M.K."/>
            <person name="Bates H.J."/>
            <person name="Dunwell J.M."/>
            <person name="Nellist C.F."/>
            <person name="Harrison R.J."/>
        </authorList>
    </citation>
    <scope>NUCLEOTIDE SEQUENCE [LARGE SCALE GENOMIC DNA]</scope>
    <source>
        <strain evidence="2 4">SCRP249</strain>
        <strain evidence="1 6">SCRP324</strain>
        <strain evidence="3 5">SCRP333</strain>
    </source>
</reference>
<accession>A0A6A3ISD3</accession>
<dbReference type="EMBL" id="QXFU01002428">
    <property type="protein sequence ID" value="KAE8985856.1"/>
    <property type="molecule type" value="Genomic_DNA"/>
</dbReference>
<proteinExistence type="predicted"/>
<dbReference type="Proteomes" id="UP000429607">
    <property type="component" value="Unassembled WGS sequence"/>
</dbReference>